<name>T1HRZ0_RHOPR</name>
<sequence>MSSDNSGTKLPEDGEAASETKVEPEDSHPSETVPKVSRLHLSDEQLTEISLEELRSHWRQQDSYINLLESRSSTYEGRSPCALRYFIVLYILNRFSKPSLIQVGTLLSNIFIITVIHFIHKLL</sequence>
<evidence type="ECO:0000256" key="2">
    <source>
        <dbReference type="SAM" id="Phobius"/>
    </source>
</evidence>
<dbReference type="EnsemblMetazoa" id="RPRC006810-RA">
    <property type="protein sequence ID" value="RPRC006810-PA"/>
    <property type="gene ID" value="RPRC006810"/>
</dbReference>
<evidence type="ECO:0000256" key="1">
    <source>
        <dbReference type="SAM" id="MobiDB-lite"/>
    </source>
</evidence>
<keyword evidence="2" id="KW-0472">Membrane</keyword>
<proteinExistence type="predicted"/>
<organism evidence="3 4">
    <name type="scientific">Rhodnius prolixus</name>
    <name type="common">Triatomid bug</name>
    <dbReference type="NCBI Taxonomy" id="13249"/>
    <lineage>
        <taxon>Eukaryota</taxon>
        <taxon>Metazoa</taxon>
        <taxon>Ecdysozoa</taxon>
        <taxon>Arthropoda</taxon>
        <taxon>Hexapoda</taxon>
        <taxon>Insecta</taxon>
        <taxon>Pterygota</taxon>
        <taxon>Neoptera</taxon>
        <taxon>Paraneoptera</taxon>
        <taxon>Hemiptera</taxon>
        <taxon>Heteroptera</taxon>
        <taxon>Panheteroptera</taxon>
        <taxon>Cimicomorpha</taxon>
        <taxon>Reduviidae</taxon>
        <taxon>Triatominae</taxon>
        <taxon>Rhodnius</taxon>
    </lineage>
</organism>
<dbReference type="EMBL" id="ACPB03002516">
    <property type="status" value="NOT_ANNOTATED_CDS"/>
    <property type="molecule type" value="Genomic_DNA"/>
</dbReference>
<dbReference type="InParanoid" id="T1HRZ0"/>
<keyword evidence="2" id="KW-1133">Transmembrane helix</keyword>
<reference evidence="3" key="1">
    <citation type="submission" date="2015-05" db="UniProtKB">
        <authorList>
            <consortium name="EnsemblMetazoa"/>
        </authorList>
    </citation>
    <scope>IDENTIFICATION</scope>
</reference>
<evidence type="ECO:0000313" key="3">
    <source>
        <dbReference type="EnsemblMetazoa" id="RPRC006810-PA"/>
    </source>
</evidence>
<accession>T1HRZ0</accession>
<keyword evidence="2" id="KW-0812">Transmembrane</keyword>
<dbReference type="VEuPathDB" id="VectorBase:RPRC006810"/>
<keyword evidence="4" id="KW-1185">Reference proteome</keyword>
<protein>
    <submittedName>
        <fullName evidence="3">Uncharacterized protein</fullName>
    </submittedName>
</protein>
<dbReference type="AlphaFoldDB" id="T1HRZ0"/>
<dbReference type="HOGENOM" id="CLU_2018035_0_0_1"/>
<feature type="compositionally biased region" description="Basic and acidic residues" evidence="1">
    <location>
        <begin position="18"/>
        <end position="29"/>
    </location>
</feature>
<feature type="transmembrane region" description="Helical" evidence="2">
    <location>
        <begin position="100"/>
        <end position="120"/>
    </location>
</feature>
<dbReference type="Proteomes" id="UP000015103">
    <property type="component" value="Unassembled WGS sequence"/>
</dbReference>
<evidence type="ECO:0000313" key="4">
    <source>
        <dbReference type="Proteomes" id="UP000015103"/>
    </source>
</evidence>
<feature type="region of interest" description="Disordered" evidence="1">
    <location>
        <begin position="1"/>
        <end position="37"/>
    </location>
</feature>